<protein>
    <recommendedName>
        <fullName evidence="3">Rna-directed dna polymerase from mobile element jockey-like</fullName>
    </recommendedName>
</protein>
<accession>A0ABC9W011</accession>
<dbReference type="Proteomes" id="UP001623348">
    <property type="component" value="Unassembled WGS sequence"/>
</dbReference>
<organism evidence="1 2">
    <name type="scientific">Grus japonensis</name>
    <name type="common">Japanese crane</name>
    <name type="synonym">Red-crowned crane</name>
    <dbReference type="NCBI Taxonomy" id="30415"/>
    <lineage>
        <taxon>Eukaryota</taxon>
        <taxon>Metazoa</taxon>
        <taxon>Chordata</taxon>
        <taxon>Craniata</taxon>
        <taxon>Vertebrata</taxon>
        <taxon>Euteleostomi</taxon>
        <taxon>Archelosauria</taxon>
        <taxon>Archosauria</taxon>
        <taxon>Dinosauria</taxon>
        <taxon>Saurischia</taxon>
        <taxon>Theropoda</taxon>
        <taxon>Coelurosauria</taxon>
        <taxon>Aves</taxon>
        <taxon>Neognathae</taxon>
        <taxon>Neoaves</taxon>
        <taxon>Gruiformes</taxon>
        <taxon>Gruidae</taxon>
        <taxon>Grus</taxon>
    </lineage>
</organism>
<name>A0ABC9W011_GRUJA</name>
<evidence type="ECO:0000313" key="1">
    <source>
        <dbReference type="EMBL" id="GAB0178328.1"/>
    </source>
</evidence>
<sequence>MLLTLSKFTDNTKLCRSVDLLEGRKALQRDLDRLDRWAEANCMRFNQAKCRVLRLGHSNPRQCYRLGEEWLESCLAEKDLGVLVDSRLKYEPAVCPGGQCSQQHPGLCQKRCGQQDEGSDGPPVLGSGEAAPRVLCSVQKDIEVLDRVQRRATKLVKGLEHKCYEEQLKELGVFSLERRRLRGDLIALYNYLKGGCSQVGVGLFSQVTIDQTGGNGLKLHQGRFRLDVKKNFFTERGVKHWNRLPREMAESPSLEVFKRCVDVTLRDMV</sequence>
<evidence type="ECO:0008006" key="3">
    <source>
        <dbReference type="Google" id="ProtNLM"/>
    </source>
</evidence>
<dbReference type="PANTHER" id="PTHR33332">
    <property type="entry name" value="REVERSE TRANSCRIPTASE DOMAIN-CONTAINING PROTEIN"/>
    <property type="match status" value="1"/>
</dbReference>
<dbReference type="EMBL" id="BAAFJT010000001">
    <property type="protein sequence ID" value="GAB0178328.1"/>
    <property type="molecule type" value="Genomic_DNA"/>
</dbReference>
<evidence type="ECO:0000313" key="2">
    <source>
        <dbReference type="Proteomes" id="UP001623348"/>
    </source>
</evidence>
<gene>
    <name evidence="1" type="ORF">GRJ2_000298100</name>
</gene>
<proteinExistence type="predicted"/>
<reference evidence="1 2" key="1">
    <citation type="submission" date="2024-06" db="EMBL/GenBank/DDBJ databases">
        <title>The draft genome of Grus japonensis, version 3.</title>
        <authorList>
            <person name="Nabeshima K."/>
            <person name="Suzuki S."/>
            <person name="Onuma M."/>
        </authorList>
    </citation>
    <scope>NUCLEOTIDE SEQUENCE [LARGE SCALE GENOMIC DNA]</scope>
    <source>
        <strain evidence="1 2">451A</strain>
    </source>
</reference>
<keyword evidence="2" id="KW-1185">Reference proteome</keyword>
<comment type="caution">
    <text evidence="1">The sequence shown here is derived from an EMBL/GenBank/DDBJ whole genome shotgun (WGS) entry which is preliminary data.</text>
</comment>
<dbReference type="AlphaFoldDB" id="A0ABC9W011"/>